<evidence type="ECO:0000313" key="9">
    <source>
        <dbReference type="Proteomes" id="UP000192578"/>
    </source>
</evidence>
<feature type="binding site" evidence="6">
    <location>
        <position position="602"/>
    </location>
    <ligand>
        <name>Ca(2+)</name>
        <dbReference type="ChEBI" id="CHEBI:29108"/>
        <label>1</label>
        <note>catalytic</note>
    </ligand>
</feature>
<feature type="active site" description="Proton acceptor" evidence="5">
    <location>
        <position position="544"/>
    </location>
</feature>
<organism evidence="8 9">
    <name type="scientific">Hypsibius exemplaris</name>
    <name type="common">Freshwater tardigrade</name>
    <dbReference type="NCBI Taxonomy" id="2072580"/>
    <lineage>
        <taxon>Eukaryota</taxon>
        <taxon>Metazoa</taxon>
        <taxon>Ecdysozoa</taxon>
        <taxon>Tardigrada</taxon>
        <taxon>Eutardigrada</taxon>
        <taxon>Parachela</taxon>
        <taxon>Hypsibioidea</taxon>
        <taxon>Hypsibiidae</taxon>
        <taxon>Hypsibius</taxon>
    </lineage>
</organism>
<keyword evidence="6" id="KW-0479">Metal-binding</keyword>
<dbReference type="PANTHER" id="PTHR11799:SF12">
    <property type="entry name" value="PARAOXONASE-RELATED"/>
    <property type="match status" value="1"/>
</dbReference>
<dbReference type="GO" id="GO:0004064">
    <property type="term" value="F:arylesterase activity"/>
    <property type="evidence" value="ECO:0007669"/>
    <property type="project" value="InterPro"/>
</dbReference>
<evidence type="ECO:0000256" key="7">
    <source>
        <dbReference type="PIRSR" id="PIRSR602640-3"/>
    </source>
</evidence>
<protein>
    <submittedName>
        <fullName evidence="8">Serum paraoxonase/arylesterase 2</fullName>
    </submittedName>
</protein>
<keyword evidence="9" id="KW-1185">Reference proteome</keyword>
<dbReference type="OrthoDB" id="423498at2759"/>
<feature type="binding site" evidence="6">
    <location>
        <position position="601"/>
    </location>
    <ligand>
        <name>Ca(2+)</name>
        <dbReference type="ChEBI" id="CHEBI:29108"/>
        <label>1</label>
        <note>catalytic</note>
    </ligand>
</feature>
<name>A0A1W0W994_HYPEX</name>
<dbReference type="Proteomes" id="UP000192578">
    <property type="component" value="Unassembled WGS sequence"/>
</dbReference>
<dbReference type="GO" id="GO:0046872">
    <property type="term" value="F:metal ion binding"/>
    <property type="evidence" value="ECO:0007669"/>
    <property type="project" value="UniProtKB-KW"/>
</dbReference>
<dbReference type="InterPro" id="IPR051288">
    <property type="entry name" value="Serum_paraoxonase/arylesterase"/>
</dbReference>
<accession>A0A1W0W994</accession>
<feature type="binding site" evidence="6">
    <location>
        <position position="703"/>
    </location>
    <ligand>
        <name>Ca(2+)</name>
        <dbReference type="ChEBI" id="CHEBI:29108"/>
        <label>1</label>
        <note>catalytic</note>
    </ligand>
</feature>
<sequence length="801" mass="87965">MGLLLNFFWYGTLLAGGGWLSLRVLEHYDIYKVIHSNVPGPCQYVKGVERGSEDIAVLPTGIAILSTGGTFVRRSGQTTATEGALMTFNLNTPDTAAKVLKLSGFKGYLNPHGLSLFTEGGKTYVYVVNHAPFNEPPPADTVVKFLWDVEKENLIHQKTFSSPEFRGLNNLVVVGLDKFYTTNWVMMTSPILRIIEILFFFLPLQNVVYFDGKVASVVLSGLYGANGIDISLDKKYLYVAEVPAKRVSSYRIEAPTKLVHVDSKPLGTSADNLNVDPETGDIWTGTHPRGLELMKYLLGYTNKSPSQVLRIGVKDGHFTKVAEIYSDDGSVLTASTVAVPYKGNVFIGTYEYEYSGATTLALLACIAQSALRDNHKQAVIIIRRFLSSFALRSNRLSFHRGTLQLSCAFHGRLALRYLDNIFRRITVNGIFEMGFFLRIFWYGLLLSGGGWLAHRLVEYSDVHKVLHANVPGPCKLVTGVENGSEDIDVLPNGIAILSTGLTILRPTGDAKGKPGALISFDFNSPDAPAKELKISGFKGNLNPHGLSLYTEAGKTYVYVINHPPYNEPPPVDSVEKFLWDVEKQTLTHQKTFTDPEFIGLNDLVVVGLDKFYITNFLTMTSKVLRNIEMWAFMLPIQNVVYYDGTKGTVVISGTYGGNGINISPDKKFIYLAEVNAKRVSSYRIESATKLVHVDSKSLGTAADNLAVDPETGDIWAGCHPVIVETLKLIFGYAKKSPSHVLRIGVKDGKFTKAAEIYMDDGSVLSGSSVAVPYKGSVLIGTVNHKALHCKTTGLNAILKLN</sequence>
<keyword evidence="3 7" id="KW-1015">Disulfide bond</keyword>
<dbReference type="EMBL" id="MTYJ01000162">
    <property type="protein sequence ID" value="OQV11765.1"/>
    <property type="molecule type" value="Genomic_DNA"/>
</dbReference>
<comment type="similarity">
    <text evidence="1">Belongs to the paraoxonase family.</text>
</comment>
<dbReference type="SUPFAM" id="SSF63829">
    <property type="entry name" value="Calcium-dependent phosphotriesterase"/>
    <property type="match status" value="2"/>
</dbReference>
<feature type="binding site" evidence="6">
    <location>
        <position position="704"/>
    </location>
    <ligand>
        <name>Ca(2+)</name>
        <dbReference type="ChEBI" id="CHEBI:29108"/>
        <label>1</label>
        <note>catalytic</note>
    </ligand>
</feature>
<feature type="disulfide bond" description="In form B" evidence="7">
    <location>
        <begin position="474"/>
        <end position="789"/>
    </location>
</feature>
<reference evidence="9" key="1">
    <citation type="submission" date="2017-01" db="EMBL/GenBank/DDBJ databases">
        <title>Comparative genomics of anhydrobiosis in the tardigrade Hypsibius dujardini.</title>
        <authorList>
            <person name="Yoshida Y."/>
            <person name="Koutsovoulos G."/>
            <person name="Laetsch D."/>
            <person name="Stevens L."/>
            <person name="Kumar S."/>
            <person name="Horikawa D."/>
            <person name="Ishino K."/>
            <person name="Komine S."/>
            <person name="Tomita M."/>
            <person name="Blaxter M."/>
            <person name="Arakawa K."/>
        </authorList>
    </citation>
    <scope>NUCLEOTIDE SEQUENCE [LARGE SCALE GENOMIC DNA]</scope>
    <source>
        <strain evidence="9">Z151</strain>
    </source>
</reference>
<feature type="binding site" evidence="6">
    <location>
        <position position="546"/>
    </location>
    <ligand>
        <name>Ca(2+)</name>
        <dbReference type="ChEBI" id="CHEBI:29108"/>
        <label>1</label>
        <note>catalytic</note>
    </ligand>
</feature>
<dbReference type="InterPro" id="IPR011042">
    <property type="entry name" value="6-blade_b-propeller_TolB-like"/>
</dbReference>
<evidence type="ECO:0000313" key="8">
    <source>
        <dbReference type="EMBL" id="OQV11765.1"/>
    </source>
</evidence>
<comment type="caution">
    <text evidence="8">The sequence shown here is derived from an EMBL/GenBank/DDBJ whole genome shotgun (WGS) entry which is preliminary data.</text>
</comment>
<proteinExistence type="inferred from homology"/>
<feature type="binding site" evidence="6">
    <location>
        <position position="658"/>
    </location>
    <ligand>
        <name>Ca(2+)</name>
        <dbReference type="ChEBI" id="CHEBI:29108"/>
        <label>1</label>
        <note>catalytic</note>
    </ligand>
</feature>
<dbReference type="PRINTS" id="PR01785">
    <property type="entry name" value="PARAOXONASE"/>
</dbReference>
<evidence type="ECO:0000256" key="4">
    <source>
        <dbReference type="ARBA" id="ARBA00023180"/>
    </source>
</evidence>
<evidence type="ECO:0000256" key="6">
    <source>
        <dbReference type="PIRSR" id="PIRSR602640-2"/>
    </source>
</evidence>
<evidence type="ECO:0000256" key="3">
    <source>
        <dbReference type="ARBA" id="ARBA00023157"/>
    </source>
</evidence>
<keyword evidence="6" id="KW-0106">Calcium</keyword>
<comment type="cofactor">
    <cofactor evidence="6">
        <name>Ca(2+)</name>
        <dbReference type="ChEBI" id="CHEBI:29108"/>
    </cofactor>
    <text evidence="6">Binds 2 calcium ions per subunit.</text>
</comment>
<evidence type="ECO:0000256" key="1">
    <source>
        <dbReference type="ARBA" id="ARBA00008595"/>
    </source>
</evidence>
<dbReference type="Gene3D" id="2.120.10.30">
    <property type="entry name" value="TolB, C-terminal domain"/>
    <property type="match status" value="2"/>
</dbReference>
<dbReference type="AlphaFoldDB" id="A0A1W0W994"/>
<feature type="binding site" evidence="6">
    <location>
        <position position="486"/>
    </location>
    <ligand>
        <name>Ca(2+)</name>
        <dbReference type="ChEBI" id="CHEBI:29108"/>
        <label>1</label>
        <note>catalytic</note>
    </ligand>
</feature>
<dbReference type="Pfam" id="PF01731">
    <property type="entry name" value="Arylesterase"/>
    <property type="match status" value="2"/>
</dbReference>
<gene>
    <name evidence="8" type="ORF">BV898_13960</name>
</gene>
<dbReference type="InterPro" id="IPR002640">
    <property type="entry name" value="Arylesterase"/>
</dbReference>
<keyword evidence="4" id="KW-0325">Glycoprotein</keyword>
<dbReference type="PANTHER" id="PTHR11799">
    <property type="entry name" value="PARAOXONASE"/>
    <property type="match status" value="1"/>
</dbReference>
<evidence type="ECO:0000256" key="2">
    <source>
        <dbReference type="ARBA" id="ARBA00022801"/>
    </source>
</evidence>
<evidence type="ECO:0000256" key="5">
    <source>
        <dbReference type="PIRSR" id="PIRSR602640-1"/>
    </source>
</evidence>
<feature type="binding site" evidence="6">
    <location>
        <position position="485"/>
    </location>
    <ligand>
        <name>Ca(2+)</name>
        <dbReference type="ChEBI" id="CHEBI:29108"/>
        <label>1</label>
        <note>catalytic</note>
    </ligand>
</feature>
<keyword evidence="2" id="KW-0378">Hydrolase</keyword>